<evidence type="ECO:0000256" key="13">
    <source>
        <dbReference type="SAM" id="SignalP"/>
    </source>
</evidence>
<accession>A0ABM1BZI5</accession>
<feature type="repeat" description="TNFR-Cys" evidence="11">
    <location>
        <begin position="142"/>
        <end position="182"/>
    </location>
</feature>
<dbReference type="GeneID" id="106475476"/>
<dbReference type="PROSITE" id="PS00652">
    <property type="entry name" value="TNFR_NGFR_1"/>
    <property type="match status" value="1"/>
</dbReference>
<keyword evidence="9 11" id="KW-1015">Disulfide bond</keyword>
<dbReference type="SUPFAM" id="SSF47986">
    <property type="entry name" value="DEATH domain"/>
    <property type="match status" value="1"/>
</dbReference>
<feature type="disulfide bond" evidence="11">
    <location>
        <begin position="83"/>
        <end position="101"/>
    </location>
</feature>
<keyword evidence="2" id="KW-1003">Cell membrane</keyword>
<keyword evidence="8 12" id="KW-0472">Membrane</keyword>
<dbReference type="PANTHER" id="PTHR46605">
    <property type="entry name" value="TUMOR NECROSIS FACTOR RECEPTOR"/>
    <property type="match status" value="1"/>
</dbReference>
<evidence type="ECO:0000256" key="2">
    <source>
        <dbReference type="ARBA" id="ARBA00022475"/>
    </source>
</evidence>
<evidence type="ECO:0000256" key="5">
    <source>
        <dbReference type="ARBA" id="ARBA00022729"/>
    </source>
</evidence>
<feature type="repeat" description="TNFR-Cys" evidence="11">
    <location>
        <begin position="60"/>
        <end position="101"/>
    </location>
</feature>
<evidence type="ECO:0000259" key="15">
    <source>
        <dbReference type="PROSITE" id="PS50050"/>
    </source>
</evidence>
<evidence type="ECO:0000256" key="6">
    <source>
        <dbReference type="ARBA" id="ARBA00022737"/>
    </source>
</evidence>
<feature type="disulfide bond" evidence="11">
    <location>
        <begin position="119"/>
        <end position="132"/>
    </location>
</feature>
<feature type="domain" description="TNFR-Cys" evidence="15">
    <location>
        <begin position="102"/>
        <end position="140"/>
    </location>
</feature>
<dbReference type="InterPro" id="IPR000488">
    <property type="entry name" value="Death_dom"/>
</dbReference>
<dbReference type="PROSITE" id="PS50017">
    <property type="entry name" value="DEATH_DOMAIN"/>
    <property type="match status" value="1"/>
</dbReference>
<evidence type="ECO:0000256" key="10">
    <source>
        <dbReference type="ARBA" id="ARBA00023180"/>
    </source>
</evidence>
<keyword evidence="16" id="KW-1185">Reference proteome</keyword>
<feature type="disulfide bond" evidence="11">
    <location>
        <begin position="122"/>
        <end position="140"/>
    </location>
</feature>
<name>A0ABM1BZI5_LIMPO</name>
<dbReference type="SMART" id="SM00208">
    <property type="entry name" value="TNFR"/>
    <property type="match status" value="3"/>
</dbReference>
<evidence type="ECO:0000313" key="16">
    <source>
        <dbReference type="Proteomes" id="UP000694941"/>
    </source>
</evidence>
<organism evidence="16 17">
    <name type="scientific">Limulus polyphemus</name>
    <name type="common">Atlantic horseshoe crab</name>
    <dbReference type="NCBI Taxonomy" id="6850"/>
    <lineage>
        <taxon>Eukaryota</taxon>
        <taxon>Metazoa</taxon>
        <taxon>Ecdysozoa</taxon>
        <taxon>Arthropoda</taxon>
        <taxon>Chelicerata</taxon>
        <taxon>Merostomata</taxon>
        <taxon>Xiphosura</taxon>
        <taxon>Limulidae</taxon>
        <taxon>Limulus</taxon>
    </lineage>
</organism>
<comment type="caution">
    <text evidence="11">Lacks conserved residue(s) required for the propagation of feature annotation.</text>
</comment>
<dbReference type="Gene3D" id="2.10.50.10">
    <property type="entry name" value="Tumor Necrosis Factor Receptor, subunit A, domain 2"/>
    <property type="match status" value="4"/>
</dbReference>
<dbReference type="PANTHER" id="PTHR46605:SF2">
    <property type="entry name" value="TNFR-CYS DOMAIN-CONTAINING PROTEIN"/>
    <property type="match status" value="1"/>
</dbReference>
<feature type="repeat" description="TNFR-Cys" evidence="11">
    <location>
        <begin position="102"/>
        <end position="140"/>
    </location>
</feature>
<dbReference type="PROSITE" id="PS50050">
    <property type="entry name" value="TNFR_NGFR_2"/>
    <property type="match status" value="3"/>
</dbReference>
<protein>
    <submittedName>
        <fullName evidence="17">Tumor necrosis factor receptor superfamily member 16-like</fullName>
    </submittedName>
</protein>
<dbReference type="InterPro" id="IPR052302">
    <property type="entry name" value="Neurotrophin_rcpt-DD"/>
</dbReference>
<keyword evidence="5 13" id="KW-0732">Signal</keyword>
<keyword evidence="7 12" id="KW-1133">Transmembrane helix</keyword>
<feature type="domain" description="TNFR-Cys" evidence="15">
    <location>
        <begin position="142"/>
        <end position="182"/>
    </location>
</feature>
<dbReference type="Pfam" id="PF00531">
    <property type="entry name" value="Death"/>
    <property type="match status" value="1"/>
</dbReference>
<feature type="domain" description="TNFR-Cys" evidence="15">
    <location>
        <begin position="60"/>
        <end position="101"/>
    </location>
</feature>
<evidence type="ECO:0000256" key="3">
    <source>
        <dbReference type="ARBA" id="ARBA00022692"/>
    </source>
</evidence>
<dbReference type="SUPFAM" id="SSF57586">
    <property type="entry name" value="TNF receptor-like"/>
    <property type="match status" value="3"/>
</dbReference>
<evidence type="ECO:0000313" key="17">
    <source>
        <dbReference type="RefSeq" id="XP_013791615.1"/>
    </source>
</evidence>
<feature type="disulfide bond" evidence="11">
    <location>
        <begin position="161"/>
        <end position="174"/>
    </location>
</feature>
<dbReference type="InterPro" id="IPR001368">
    <property type="entry name" value="TNFR/NGFR_Cys_rich_reg"/>
</dbReference>
<feature type="disulfide bond" evidence="11">
    <location>
        <begin position="80"/>
        <end position="93"/>
    </location>
</feature>
<dbReference type="Gene3D" id="6.10.250.1780">
    <property type="match status" value="1"/>
</dbReference>
<keyword evidence="6" id="KW-0677">Repeat</keyword>
<evidence type="ECO:0000256" key="4">
    <source>
        <dbReference type="ARBA" id="ARBA00022703"/>
    </source>
</evidence>
<dbReference type="InterPro" id="IPR011029">
    <property type="entry name" value="DEATH-like_dom_sf"/>
</dbReference>
<feature type="signal peptide" evidence="13">
    <location>
        <begin position="1"/>
        <end position="22"/>
    </location>
</feature>
<sequence>MEITWVFCICVFLASWVEDITSDDQLSTVPSTNTTGCQFCPPGFKVEQQCTDITETTCAPCRPGETFSATTDNETVCKNCSECPEHALLHTKCNVTHDTECICEKGFYWDNENRMCHQCELCSHGWGVARQCSPTRNTVCRKCPPGTYSGLLSGTLGCELCTTCRGNQVMLQECTPIQDTICIDKDLHQRRLLPTDLPGQMSNKAVNYTQHNVIPVYCTILVAVLLGVLVFLVLRWRLHHTKTTHCKELAPGHSHEGSLDSSKRMLLAESDQSLKLIPVQSFPQTAMLKMKLKELSSEKQMELEASLNTKRQDGRDWVGLAQQLGYSKSSISVFEDLGNDKKGPAHEMLMDWSHSEYATIEVLIRALVGLGRMDVVTLLQPTCERVYSPLHPDCMV</sequence>
<dbReference type="InterPro" id="IPR041448">
    <property type="entry name" value="TNFR16_TM"/>
</dbReference>
<keyword evidence="3 12" id="KW-0812">Transmembrane</keyword>
<comment type="subcellular location">
    <subcellularLocation>
        <location evidence="1">Cell membrane</location>
        <topology evidence="1">Single-pass membrane protein</topology>
    </subcellularLocation>
</comment>
<feature type="chain" id="PRO_5045507968" evidence="13">
    <location>
        <begin position="23"/>
        <end position="396"/>
    </location>
</feature>
<evidence type="ECO:0000256" key="12">
    <source>
        <dbReference type="SAM" id="Phobius"/>
    </source>
</evidence>
<dbReference type="RefSeq" id="XP_013791615.1">
    <property type="nucleotide sequence ID" value="XM_013936161.2"/>
</dbReference>
<dbReference type="Pfam" id="PF00020">
    <property type="entry name" value="TNFR_c6"/>
    <property type="match status" value="3"/>
</dbReference>
<dbReference type="Proteomes" id="UP000694941">
    <property type="component" value="Unplaced"/>
</dbReference>
<evidence type="ECO:0000256" key="1">
    <source>
        <dbReference type="ARBA" id="ARBA00004162"/>
    </source>
</evidence>
<feature type="transmembrane region" description="Helical" evidence="12">
    <location>
        <begin position="214"/>
        <end position="234"/>
    </location>
</feature>
<keyword evidence="4" id="KW-0053">Apoptosis</keyword>
<gene>
    <name evidence="17" type="primary">LOC106475476</name>
</gene>
<keyword evidence="10" id="KW-0325">Glycoprotein</keyword>
<feature type="disulfide bond" evidence="11">
    <location>
        <begin position="164"/>
        <end position="182"/>
    </location>
</feature>
<evidence type="ECO:0000256" key="9">
    <source>
        <dbReference type="ARBA" id="ARBA00023157"/>
    </source>
</evidence>
<evidence type="ECO:0000256" key="8">
    <source>
        <dbReference type="ARBA" id="ARBA00023136"/>
    </source>
</evidence>
<evidence type="ECO:0000256" key="7">
    <source>
        <dbReference type="ARBA" id="ARBA00022989"/>
    </source>
</evidence>
<dbReference type="SMART" id="SM00005">
    <property type="entry name" value="DEATH"/>
    <property type="match status" value="1"/>
</dbReference>
<dbReference type="Gene3D" id="1.10.533.10">
    <property type="entry name" value="Death Domain, Fas"/>
    <property type="match status" value="1"/>
</dbReference>
<evidence type="ECO:0000259" key="14">
    <source>
        <dbReference type="PROSITE" id="PS50017"/>
    </source>
</evidence>
<feature type="domain" description="Death" evidence="14">
    <location>
        <begin position="314"/>
        <end position="383"/>
    </location>
</feature>
<feature type="disulfide bond" evidence="11">
    <location>
        <begin position="143"/>
        <end position="158"/>
    </location>
</feature>
<dbReference type="Pfam" id="PF18422">
    <property type="entry name" value="TNFR_16_TM"/>
    <property type="match status" value="1"/>
</dbReference>
<proteinExistence type="predicted"/>
<reference evidence="17" key="1">
    <citation type="submission" date="2025-08" db="UniProtKB">
        <authorList>
            <consortium name="RefSeq"/>
        </authorList>
    </citation>
    <scope>IDENTIFICATION</scope>
    <source>
        <tissue evidence="17">Muscle</tissue>
    </source>
</reference>
<evidence type="ECO:0000256" key="11">
    <source>
        <dbReference type="PROSITE-ProRule" id="PRU00206"/>
    </source>
</evidence>